<sequence length="425" mass="49387">MKGSNKFKGRRHQAYVSIFGTTQVHLRNPWIISWWSAAFPGLGHLLLSKYLRGFLLFIWEVYINYQAHVNLAILYSFTGSLEQAKEVIDIRWMLLYIPTYIFAIWDSYRSTVDLNHQYLLATREDADIKIFQISAMEINYLDKRNPMISAIWSFLMPGAGQIYIHRIITASFIMTWWIMLVYYSKLLPAIHYSFLGEFAKAKDIISWHWLLNIPSVYGFALYDAYVNTVENNKLYDWEQALFLKKNYQNKSFELPCENKKDVGEAMHIICTFEYSNYLELAISTMEMQGIKKEDILAIPMDKRNSSRRFFDSIHHSDGLSLLDLSSILGTIFMLLGSIYGFILKWGPIVWGLIGLLVGGFLGLLIRLLISKNKSYRQRNKKSTEVVLIIKCEEKKLELVKDILWENYALGVAKLDLADKVGNIQI</sequence>
<proteinExistence type="predicted"/>
<dbReference type="EMBL" id="OBDZ01000007">
    <property type="protein sequence ID" value="SNY22292.1"/>
    <property type="molecule type" value="Genomic_DNA"/>
</dbReference>
<reference evidence="3" key="1">
    <citation type="submission" date="2017-09" db="EMBL/GenBank/DDBJ databases">
        <authorList>
            <person name="Varghese N."/>
            <person name="Submissions S."/>
        </authorList>
    </citation>
    <scope>NUCLEOTIDE SEQUENCE [LARGE SCALE GENOMIC DNA]</scope>
    <source>
        <strain evidence="3">MSL47</strain>
    </source>
</reference>
<feature type="transmembrane region" description="Helical" evidence="1">
    <location>
        <begin position="321"/>
        <end position="342"/>
    </location>
</feature>
<keyword evidence="1" id="KW-0472">Membrane</keyword>
<protein>
    <submittedName>
        <fullName evidence="2">Uncharacterized protein</fullName>
    </submittedName>
</protein>
<feature type="transmembrane region" description="Helical" evidence="1">
    <location>
        <begin position="204"/>
        <end position="225"/>
    </location>
</feature>
<accession>A0A285GFD0</accession>
<dbReference type="RefSeq" id="WP_097017231.1">
    <property type="nucleotide sequence ID" value="NZ_OBDZ01000007.1"/>
</dbReference>
<evidence type="ECO:0000256" key="1">
    <source>
        <dbReference type="SAM" id="Phobius"/>
    </source>
</evidence>
<feature type="transmembrane region" description="Helical" evidence="1">
    <location>
        <begin position="163"/>
        <end position="184"/>
    </location>
</feature>
<evidence type="ECO:0000313" key="2">
    <source>
        <dbReference type="EMBL" id="SNY22292.1"/>
    </source>
</evidence>
<dbReference type="AlphaFoldDB" id="A0A285GFD0"/>
<feature type="transmembrane region" description="Helical" evidence="1">
    <location>
        <begin position="348"/>
        <end position="369"/>
    </location>
</feature>
<dbReference type="OrthoDB" id="1681403at2"/>
<evidence type="ECO:0000313" key="3">
    <source>
        <dbReference type="Proteomes" id="UP000219573"/>
    </source>
</evidence>
<keyword evidence="3" id="KW-1185">Reference proteome</keyword>
<organism evidence="2 3">
    <name type="scientific">Orenia metallireducens</name>
    <dbReference type="NCBI Taxonomy" id="1413210"/>
    <lineage>
        <taxon>Bacteria</taxon>
        <taxon>Bacillati</taxon>
        <taxon>Bacillota</taxon>
        <taxon>Clostridia</taxon>
        <taxon>Halanaerobiales</taxon>
        <taxon>Halobacteroidaceae</taxon>
        <taxon>Orenia</taxon>
    </lineage>
</organism>
<keyword evidence="1" id="KW-1133">Transmembrane helix</keyword>
<gene>
    <name evidence="2" type="ORF">SAMN06265827_10740</name>
</gene>
<dbReference type="Proteomes" id="UP000219573">
    <property type="component" value="Unassembled WGS sequence"/>
</dbReference>
<keyword evidence="1" id="KW-0812">Transmembrane</keyword>
<name>A0A285GFD0_9FIRM</name>